<keyword evidence="4" id="KW-0997">Cell inner membrane</keyword>
<feature type="domain" description="Type II secretion system protein GspC N-terminal" evidence="9">
    <location>
        <begin position="85"/>
        <end position="162"/>
    </location>
</feature>
<gene>
    <name evidence="10" type="ORF">I8J31_18460</name>
</gene>
<dbReference type="InterPro" id="IPR024961">
    <property type="entry name" value="T2SS_GspC_N"/>
</dbReference>
<reference evidence="10" key="1">
    <citation type="submission" date="2020-12" db="EMBL/GenBank/DDBJ databases">
        <title>Marinomonas arctica sp. nov., a psychrotolerant bacterium isolated from the Arctic.</title>
        <authorList>
            <person name="Zhang Y."/>
        </authorList>
    </citation>
    <scope>NUCLEOTIDE SEQUENCE</scope>
    <source>
        <strain evidence="10">C1424</strain>
    </source>
</reference>
<dbReference type="Gene3D" id="2.30.42.10">
    <property type="match status" value="1"/>
</dbReference>
<name>A0A934MXT8_9GAMM</name>
<evidence type="ECO:0000256" key="4">
    <source>
        <dbReference type="ARBA" id="ARBA00022519"/>
    </source>
</evidence>
<evidence type="ECO:0000256" key="1">
    <source>
        <dbReference type="ARBA" id="ARBA00004533"/>
    </source>
</evidence>
<dbReference type="Proteomes" id="UP000628710">
    <property type="component" value="Unassembled WGS sequence"/>
</dbReference>
<evidence type="ECO:0000256" key="8">
    <source>
        <dbReference type="ARBA" id="ARBA00023136"/>
    </source>
</evidence>
<accession>A0A934MXT8</accession>
<keyword evidence="7" id="KW-1133">Transmembrane helix</keyword>
<evidence type="ECO:0000256" key="5">
    <source>
        <dbReference type="ARBA" id="ARBA00022692"/>
    </source>
</evidence>
<dbReference type="EMBL" id="JAEMNX010000028">
    <property type="protein sequence ID" value="MBJ7539664.1"/>
    <property type="molecule type" value="Genomic_DNA"/>
</dbReference>
<keyword evidence="11" id="KW-1185">Reference proteome</keyword>
<dbReference type="InterPro" id="IPR036034">
    <property type="entry name" value="PDZ_sf"/>
</dbReference>
<dbReference type="Gene3D" id="2.30.30.830">
    <property type="match status" value="1"/>
</dbReference>
<dbReference type="AlphaFoldDB" id="A0A934MXT8"/>
<evidence type="ECO:0000256" key="3">
    <source>
        <dbReference type="ARBA" id="ARBA00022475"/>
    </source>
</evidence>
<sequence length="290" mass="32446">MMLFGNAKLAGLLCASVLALVLGYAIFFTDTGATYFRTYVSAYVDPYVRPYFDKDFFKAREVDLPDIQVEKINKRSNIPQLSKDLFGVLPSVAKPVVETKLNLSLKGTFPSSTKEEGRAVIANGRKEQLFHVGEEVIRGVTLVEVFSDYVLLDRANVREILRFPTSDTPNFVPSTTGITITETADQQVKARRVVDAELLEKYKAQLLEDPRETLSSIGLKLVNNRYQVIQGSVLAKAGFKPKDEIISINGQPIKVLLNNPRTMKAILSIGSVRIGFLRERKRLSLNFKLN</sequence>
<dbReference type="Pfam" id="PF11356">
    <property type="entry name" value="T2SSC"/>
    <property type="match status" value="1"/>
</dbReference>
<keyword evidence="3" id="KW-1003">Cell membrane</keyword>
<comment type="caution">
    <text evidence="10">The sequence shown here is derived from an EMBL/GenBank/DDBJ whole genome shotgun (WGS) entry which is preliminary data.</text>
</comment>
<organism evidence="10 11">
    <name type="scientific">Marinomonas transparens</name>
    <dbReference type="NCBI Taxonomy" id="2795388"/>
    <lineage>
        <taxon>Bacteria</taxon>
        <taxon>Pseudomonadati</taxon>
        <taxon>Pseudomonadota</taxon>
        <taxon>Gammaproteobacteria</taxon>
        <taxon>Oceanospirillales</taxon>
        <taxon>Oceanospirillaceae</taxon>
        <taxon>Marinomonas</taxon>
    </lineage>
</organism>
<keyword evidence="2" id="KW-0813">Transport</keyword>
<dbReference type="GO" id="GO:0015031">
    <property type="term" value="P:protein transport"/>
    <property type="evidence" value="ECO:0007669"/>
    <property type="project" value="UniProtKB-KW"/>
</dbReference>
<evidence type="ECO:0000259" key="9">
    <source>
        <dbReference type="Pfam" id="PF11356"/>
    </source>
</evidence>
<dbReference type="SUPFAM" id="SSF50156">
    <property type="entry name" value="PDZ domain-like"/>
    <property type="match status" value="1"/>
</dbReference>
<comment type="subcellular location">
    <subcellularLocation>
        <location evidence="1">Cell inner membrane</location>
    </subcellularLocation>
</comment>
<evidence type="ECO:0000313" key="11">
    <source>
        <dbReference type="Proteomes" id="UP000628710"/>
    </source>
</evidence>
<keyword evidence="8" id="KW-0472">Membrane</keyword>
<protein>
    <recommendedName>
        <fullName evidence="9">Type II secretion system protein GspC N-terminal domain-containing protein</fullName>
    </recommendedName>
</protein>
<proteinExistence type="predicted"/>
<evidence type="ECO:0000313" key="10">
    <source>
        <dbReference type="EMBL" id="MBJ7539664.1"/>
    </source>
</evidence>
<evidence type="ECO:0000256" key="7">
    <source>
        <dbReference type="ARBA" id="ARBA00022989"/>
    </source>
</evidence>
<keyword evidence="6" id="KW-0653">Protein transport</keyword>
<evidence type="ECO:0000256" key="2">
    <source>
        <dbReference type="ARBA" id="ARBA00022448"/>
    </source>
</evidence>
<keyword evidence="5" id="KW-0812">Transmembrane</keyword>
<evidence type="ECO:0000256" key="6">
    <source>
        <dbReference type="ARBA" id="ARBA00022927"/>
    </source>
</evidence>
<dbReference type="GO" id="GO:0005886">
    <property type="term" value="C:plasma membrane"/>
    <property type="evidence" value="ECO:0007669"/>
    <property type="project" value="UniProtKB-SubCell"/>
</dbReference>